<dbReference type="Proteomes" id="UP000315423">
    <property type="component" value="Unassembled WGS sequence"/>
</dbReference>
<proteinExistence type="predicted"/>
<reference evidence="1" key="1">
    <citation type="submission" date="2018-09" db="EMBL/GenBank/DDBJ databases">
        <title>A genomic encyclopedia of anaerobic methanotrophic archaea.</title>
        <authorList>
            <person name="Skennerton C.T."/>
            <person name="Chadwick G.L."/>
            <person name="Laso-Perez R."/>
            <person name="Leu A.O."/>
            <person name="Speth D.R."/>
            <person name="Yu H."/>
            <person name="Morgan-Lang C."/>
            <person name="Hatzenpichler R."/>
            <person name="Goudeau D."/>
            <person name="Malmstrom R."/>
            <person name="Woyke T."/>
            <person name="Hallam S."/>
            <person name="Tyson G.W."/>
            <person name="Wegener G."/>
            <person name="Boetius A."/>
            <person name="Orphan V.J."/>
        </authorList>
    </citation>
    <scope>NUCLEOTIDE SEQUENCE</scope>
    <source>
        <strain evidence="1">CONS3730D10UFb2</strain>
    </source>
</reference>
<dbReference type="EMBL" id="QYBA01000094">
    <property type="protein sequence ID" value="TKY91995.1"/>
    <property type="molecule type" value="Genomic_DNA"/>
</dbReference>
<sequence>MLVMFGLIFQFPILIVLSIKSGLLEQHQLKNKRMFVYGLLIAFAMFVAPDITGMSQLIMAVFLVVLFEFSLLISRFV</sequence>
<evidence type="ECO:0000313" key="1">
    <source>
        <dbReference type="EMBL" id="TKY91995.1"/>
    </source>
</evidence>
<gene>
    <name evidence="1" type="ORF">C5S46_02980</name>
</gene>
<organism evidence="1 2">
    <name type="scientific">Candidatus Methanomarinus sp</name>
    <dbReference type="NCBI Taxonomy" id="3386244"/>
    <lineage>
        <taxon>Archaea</taxon>
        <taxon>Methanobacteriati</taxon>
        <taxon>Methanobacteriota</taxon>
        <taxon>Stenosarchaea group</taxon>
        <taxon>Methanomicrobia</taxon>
        <taxon>Methanosarcinales</taxon>
        <taxon>ANME-2 cluster</taxon>
        <taxon>Candidatus Methanocomedenaceae</taxon>
        <taxon>Candidatus Methanomarinus</taxon>
    </lineage>
</organism>
<accession>A0AC61SBQ5</accession>
<comment type="caution">
    <text evidence="1">The sequence shown here is derived from an EMBL/GenBank/DDBJ whole genome shotgun (WGS) entry which is preliminary data.</text>
</comment>
<evidence type="ECO:0000313" key="2">
    <source>
        <dbReference type="Proteomes" id="UP000315423"/>
    </source>
</evidence>
<name>A0AC61SBQ5_9EURY</name>
<protein>
    <submittedName>
        <fullName evidence="1">Uncharacterized protein</fullName>
    </submittedName>
</protein>